<evidence type="ECO:0000313" key="1">
    <source>
        <dbReference type="EMBL" id="GII39686.1"/>
    </source>
</evidence>
<organism evidence="1 2">
    <name type="scientific">Planotetraspora phitsanulokensis</name>
    <dbReference type="NCBI Taxonomy" id="575192"/>
    <lineage>
        <taxon>Bacteria</taxon>
        <taxon>Bacillati</taxon>
        <taxon>Actinomycetota</taxon>
        <taxon>Actinomycetes</taxon>
        <taxon>Streptosporangiales</taxon>
        <taxon>Streptosporangiaceae</taxon>
        <taxon>Planotetraspora</taxon>
    </lineage>
</organism>
<keyword evidence="2" id="KW-1185">Reference proteome</keyword>
<comment type="caution">
    <text evidence="1">The sequence shown here is derived from an EMBL/GenBank/DDBJ whole genome shotgun (WGS) entry which is preliminary data.</text>
</comment>
<dbReference type="Proteomes" id="UP000622547">
    <property type="component" value="Unassembled WGS sequence"/>
</dbReference>
<accession>A0A8J3U7W5</accession>
<gene>
    <name evidence="1" type="ORF">Pph01_46890</name>
</gene>
<evidence type="ECO:0000313" key="2">
    <source>
        <dbReference type="Proteomes" id="UP000622547"/>
    </source>
</evidence>
<sequence length="59" mass="6147">MEKVSKKIKARVGNRPLTWASVCGAGDGNRTRAVSLGSVWITPPGSAELGFGSVMSDRG</sequence>
<dbReference type="EMBL" id="BOOP01000021">
    <property type="protein sequence ID" value="GII39686.1"/>
    <property type="molecule type" value="Genomic_DNA"/>
</dbReference>
<proteinExistence type="predicted"/>
<dbReference type="AlphaFoldDB" id="A0A8J3U7W5"/>
<name>A0A8J3U7W5_9ACTN</name>
<protein>
    <submittedName>
        <fullName evidence="1">Uncharacterized protein</fullName>
    </submittedName>
</protein>
<reference evidence="1 2" key="1">
    <citation type="submission" date="2021-01" db="EMBL/GenBank/DDBJ databases">
        <title>Whole genome shotgun sequence of Planotetraspora phitsanulokensis NBRC 104273.</title>
        <authorList>
            <person name="Komaki H."/>
            <person name="Tamura T."/>
        </authorList>
    </citation>
    <scope>NUCLEOTIDE SEQUENCE [LARGE SCALE GENOMIC DNA]</scope>
    <source>
        <strain evidence="1 2">NBRC 104273</strain>
    </source>
</reference>